<sequence>MTNPNNFLDNHDVVHIKNDRFDFDKTTKLEQIKKKMNNWIRERFQKEINQSISIFPDFINNCEVLKQDGKGWRKGKIIIRFEFIPDDPEPEDDIQITDQKSLDEFRK</sequence>
<accession>A0A5B8NJF0</accession>
<organism evidence="1 2">
    <name type="scientific">Euhalothece natronophila Z-M001</name>
    <dbReference type="NCBI Taxonomy" id="522448"/>
    <lineage>
        <taxon>Bacteria</taxon>
        <taxon>Bacillati</taxon>
        <taxon>Cyanobacteriota</taxon>
        <taxon>Cyanophyceae</taxon>
        <taxon>Oscillatoriophycideae</taxon>
        <taxon>Chroococcales</taxon>
        <taxon>Halothecacae</taxon>
        <taxon>Halothece cluster</taxon>
        <taxon>Euhalothece</taxon>
    </lineage>
</organism>
<dbReference type="RefSeq" id="WP_146295035.1">
    <property type="nucleotide sequence ID" value="NZ_CP042326.1"/>
</dbReference>
<dbReference type="OrthoDB" id="454733at2"/>
<reference evidence="1" key="1">
    <citation type="submission" date="2019-08" db="EMBL/GenBank/DDBJ databases">
        <title>Carotenoids and Carotenoid Binding Proteins in the Halophilic Cyanobacterium Euhalothece sp. ZM00.</title>
        <authorList>
            <person name="Cho S.M."/>
            <person name="Song J.Y."/>
            <person name="Park Y.-I."/>
        </authorList>
    </citation>
    <scope>NUCLEOTIDE SEQUENCE [LARGE SCALE GENOMIC DNA]</scope>
    <source>
        <strain evidence="1">Z-M001</strain>
    </source>
</reference>
<name>A0A5B8NJF0_9CHRO</name>
<dbReference type="InterPro" id="IPR014971">
    <property type="entry name" value="KGK"/>
</dbReference>
<evidence type="ECO:0000313" key="1">
    <source>
        <dbReference type="EMBL" id="QDZ39433.1"/>
    </source>
</evidence>
<proteinExistence type="predicted"/>
<dbReference type="KEGG" id="enn:FRE64_05545"/>
<dbReference type="EMBL" id="CP042326">
    <property type="protein sequence ID" value="QDZ39433.1"/>
    <property type="molecule type" value="Genomic_DNA"/>
</dbReference>
<evidence type="ECO:0000313" key="2">
    <source>
        <dbReference type="Proteomes" id="UP000318453"/>
    </source>
</evidence>
<gene>
    <name evidence="1" type="ORF">FRE64_05545</name>
</gene>
<dbReference type="AlphaFoldDB" id="A0A5B8NJF0"/>
<evidence type="ECO:0008006" key="3">
    <source>
        <dbReference type="Google" id="ProtNLM"/>
    </source>
</evidence>
<protein>
    <recommendedName>
        <fullName evidence="3">KGK family protein</fullName>
    </recommendedName>
</protein>
<keyword evidence="2" id="KW-1185">Reference proteome</keyword>
<dbReference type="Pfam" id="PF08872">
    <property type="entry name" value="KGK"/>
    <property type="match status" value="1"/>
</dbReference>
<dbReference type="Proteomes" id="UP000318453">
    <property type="component" value="Chromosome"/>
</dbReference>